<keyword evidence="10" id="KW-1185">Reference proteome</keyword>
<dbReference type="InParanoid" id="A0A6G9IAV0"/>
<evidence type="ECO:0000313" key="9">
    <source>
        <dbReference type="EMBL" id="QIQ20949.1"/>
    </source>
</evidence>
<dbReference type="InterPro" id="IPR005644">
    <property type="entry name" value="NolW-like"/>
</dbReference>
<feature type="chain" id="PRO_5026100919" evidence="6">
    <location>
        <begin position="27"/>
        <end position="419"/>
    </location>
</feature>
<evidence type="ECO:0000256" key="3">
    <source>
        <dbReference type="ARBA" id="ARBA00023136"/>
    </source>
</evidence>
<dbReference type="InterPro" id="IPR051808">
    <property type="entry name" value="Type_IV_pilus_biogenesis"/>
</dbReference>
<dbReference type="InterPro" id="IPR038591">
    <property type="entry name" value="NolW-like_sf"/>
</dbReference>
<dbReference type="PANTHER" id="PTHR30604:SF1">
    <property type="entry name" value="DNA UTILIZATION PROTEIN HOFQ"/>
    <property type="match status" value="1"/>
</dbReference>
<name>A0A6G9IAV0_9GAMM</name>
<dbReference type="FunCoup" id="A0A6G9IAV0">
    <property type="interactions" value="93"/>
</dbReference>
<feature type="signal peptide" evidence="6">
    <location>
        <begin position="1"/>
        <end position="26"/>
    </location>
</feature>
<comment type="subcellular location">
    <subcellularLocation>
        <location evidence="5">Cell outer membrane</location>
    </subcellularLocation>
    <subcellularLocation>
        <location evidence="1">Membrane</location>
    </subcellularLocation>
</comment>
<dbReference type="Pfam" id="PF00263">
    <property type="entry name" value="Secretin"/>
    <property type="match status" value="1"/>
</dbReference>
<protein>
    <submittedName>
        <fullName evidence="9">Type IV pilus secretin PilQ</fullName>
    </submittedName>
</protein>
<keyword evidence="5" id="KW-0813">Transport</keyword>
<dbReference type="PRINTS" id="PR01032">
    <property type="entry name" value="PHAGEIV"/>
</dbReference>
<evidence type="ECO:0000256" key="6">
    <source>
        <dbReference type="SAM" id="SignalP"/>
    </source>
</evidence>
<organism evidence="9 10">
    <name type="scientific">Zophobihabitans entericus</name>
    <dbReference type="NCBI Taxonomy" id="1635327"/>
    <lineage>
        <taxon>Bacteria</taxon>
        <taxon>Pseudomonadati</taxon>
        <taxon>Pseudomonadota</taxon>
        <taxon>Gammaproteobacteria</taxon>
        <taxon>Orbales</taxon>
        <taxon>Orbaceae</taxon>
        <taxon>Zophobihabitans</taxon>
    </lineage>
</organism>
<dbReference type="InterPro" id="IPR004846">
    <property type="entry name" value="T2SS/T3SS_dom"/>
</dbReference>
<dbReference type="PRINTS" id="PR00811">
    <property type="entry name" value="BCTERIALGSPD"/>
</dbReference>
<dbReference type="Gene3D" id="3.30.1370.130">
    <property type="match status" value="1"/>
</dbReference>
<dbReference type="GO" id="GO:0009306">
    <property type="term" value="P:protein secretion"/>
    <property type="evidence" value="ECO:0007669"/>
    <property type="project" value="InterPro"/>
</dbReference>
<evidence type="ECO:0000259" key="7">
    <source>
        <dbReference type="Pfam" id="PF00263"/>
    </source>
</evidence>
<evidence type="ECO:0000256" key="2">
    <source>
        <dbReference type="ARBA" id="ARBA00022729"/>
    </source>
</evidence>
<comment type="similarity">
    <text evidence="4">Belongs to the bacterial secretin family.</text>
</comment>
<gene>
    <name evidence="9" type="ORF">IPMB12_04185</name>
</gene>
<keyword evidence="3" id="KW-0472">Membrane</keyword>
<reference evidence="9 10" key="1">
    <citation type="submission" date="2020-03" db="EMBL/GenBank/DDBJ databases">
        <title>Complete genome sequence of Orbus sp. IPMB12 (BCRC 80908).</title>
        <authorList>
            <person name="Lo W.-S."/>
            <person name="Chang T.-H."/>
            <person name="Kuo C.-H."/>
        </authorList>
    </citation>
    <scope>NUCLEOTIDE SEQUENCE [LARGE SCALE GENOMIC DNA]</scope>
    <source>
        <strain evidence="9 10">IPMB12</strain>
    </source>
</reference>
<dbReference type="GO" id="GO:0009279">
    <property type="term" value="C:cell outer membrane"/>
    <property type="evidence" value="ECO:0007669"/>
    <property type="project" value="UniProtKB-SubCell"/>
</dbReference>
<dbReference type="Gene3D" id="3.30.1370.120">
    <property type="match status" value="1"/>
</dbReference>
<dbReference type="Pfam" id="PF03958">
    <property type="entry name" value="Secretin_N"/>
    <property type="match status" value="1"/>
</dbReference>
<dbReference type="PROSITE" id="PS00875">
    <property type="entry name" value="T2SP_D"/>
    <property type="match status" value="1"/>
</dbReference>
<accession>A0A6G9IAV0</accession>
<dbReference type="AlphaFoldDB" id="A0A6G9IAV0"/>
<dbReference type="InterPro" id="IPR001775">
    <property type="entry name" value="GspD/PilQ"/>
</dbReference>
<evidence type="ECO:0000256" key="4">
    <source>
        <dbReference type="RuleBase" id="RU004003"/>
    </source>
</evidence>
<evidence type="ECO:0000256" key="5">
    <source>
        <dbReference type="RuleBase" id="RU004004"/>
    </source>
</evidence>
<sequence>MKKKLTRLLLLGLLNLCLLFPKSGYAQDDLVSLNFYQTDTHIILQALADFKQLNLVIVDPVQNVQTINLKKIPWSTALDIVLKLARLEAEIRNNVLYIQAEPDKQTLQQQEDKLKLEWLYQQPLLFLPIALNHSDPQQMMTMIQQQGLLSERGKVFIDSRSGMLMVQDIKEQFATIESLIETFDQPASQIHIAAHIVTMSSESLTQLGVRWGYTGHSSQLVNQATIGMPVTNPTTSVGFTLAKLTGGLLNLELSALEAENQVQIVASPNLLTSNQHPASIKQGTEIPYEVSSGNNSNTTIEFKQAVLGLEVTPRVLSNGRLELNLQISQNTVGQSIKRSDGGEALAIDTQEIKTQVIVSHGETLVLGGIFQQLNKLDNSQVPGLSQVPLIGNLFKYQGKQQQRRELVIFITPQIIQSLK</sequence>
<dbReference type="KEGG" id="orb:IPMB12_04185"/>
<dbReference type="PANTHER" id="PTHR30604">
    <property type="entry name" value="PROTEIN TRANSPORT PROTEIN HOFQ"/>
    <property type="match status" value="1"/>
</dbReference>
<evidence type="ECO:0000313" key="10">
    <source>
        <dbReference type="Proteomes" id="UP000501168"/>
    </source>
</evidence>
<keyword evidence="2 6" id="KW-0732">Signal</keyword>
<proteinExistence type="inferred from homology"/>
<evidence type="ECO:0000256" key="1">
    <source>
        <dbReference type="ARBA" id="ARBA00004370"/>
    </source>
</evidence>
<feature type="domain" description="Type II/III secretion system secretin-like" evidence="7">
    <location>
        <begin position="255"/>
        <end position="416"/>
    </location>
</feature>
<dbReference type="InterPro" id="IPR004845">
    <property type="entry name" value="T2SS_GspD_CS"/>
</dbReference>
<dbReference type="EMBL" id="CP050253">
    <property type="protein sequence ID" value="QIQ20949.1"/>
    <property type="molecule type" value="Genomic_DNA"/>
</dbReference>
<feature type="domain" description="NolW-like" evidence="8">
    <location>
        <begin position="129"/>
        <end position="189"/>
    </location>
</feature>
<dbReference type="RefSeq" id="WP_166915243.1">
    <property type="nucleotide sequence ID" value="NZ_CP050253.1"/>
</dbReference>
<dbReference type="Proteomes" id="UP000501168">
    <property type="component" value="Chromosome"/>
</dbReference>
<evidence type="ECO:0000259" key="8">
    <source>
        <dbReference type="Pfam" id="PF03958"/>
    </source>
</evidence>